<dbReference type="AlphaFoldDB" id="A0A225AXR0"/>
<dbReference type="EMBL" id="LFMY01000010">
    <property type="protein sequence ID" value="OKL58277.1"/>
    <property type="molecule type" value="Genomic_DNA"/>
</dbReference>
<gene>
    <name evidence="2" type="ORF">UA08_06755</name>
</gene>
<comment type="caution">
    <text evidence="2">The sequence shown here is derived from an EMBL/GenBank/DDBJ whole genome shotgun (WGS) entry which is preliminary data.</text>
</comment>
<dbReference type="Proteomes" id="UP000214365">
    <property type="component" value="Unassembled WGS sequence"/>
</dbReference>
<evidence type="ECO:0000313" key="3">
    <source>
        <dbReference type="Proteomes" id="UP000214365"/>
    </source>
</evidence>
<evidence type="ECO:0000256" key="1">
    <source>
        <dbReference type="SAM" id="MobiDB-lite"/>
    </source>
</evidence>
<name>A0A225AXR0_TALAT</name>
<protein>
    <submittedName>
        <fullName evidence="2">Uncharacterized protein</fullName>
    </submittedName>
</protein>
<evidence type="ECO:0000313" key="2">
    <source>
        <dbReference type="EMBL" id="OKL58277.1"/>
    </source>
</evidence>
<organism evidence="2 3">
    <name type="scientific">Talaromyces atroroseus</name>
    <dbReference type="NCBI Taxonomy" id="1441469"/>
    <lineage>
        <taxon>Eukaryota</taxon>
        <taxon>Fungi</taxon>
        <taxon>Dikarya</taxon>
        <taxon>Ascomycota</taxon>
        <taxon>Pezizomycotina</taxon>
        <taxon>Eurotiomycetes</taxon>
        <taxon>Eurotiomycetidae</taxon>
        <taxon>Eurotiales</taxon>
        <taxon>Trichocomaceae</taxon>
        <taxon>Talaromyces</taxon>
        <taxon>Talaromyces sect. Trachyspermi</taxon>
    </lineage>
</organism>
<proteinExistence type="predicted"/>
<sequence>MSRDAKQCRLILPASAKARSSAGPSPWKHDEPSPQVLHTVQAHIRFWHHHLQPQDSFLVVEPDIVGHSVDWW</sequence>
<dbReference type="RefSeq" id="XP_020118398.1">
    <property type="nucleotide sequence ID" value="XM_020269067.1"/>
</dbReference>
<keyword evidence="3" id="KW-1185">Reference proteome</keyword>
<feature type="region of interest" description="Disordered" evidence="1">
    <location>
        <begin position="13"/>
        <end position="33"/>
    </location>
</feature>
<accession>A0A225AXR0</accession>
<reference evidence="2 3" key="1">
    <citation type="submission" date="2015-06" db="EMBL/GenBank/DDBJ databases">
        <title>Talaromyces atroroseus IBT 11181 draft genome.</title>
        <authorList>
            <person name="Rasmussen K.B."/>
            <person name="Rasmussen S."/>
            <person name="Petersen B."/>
            <person name="Sicheritz-Ponten T."/>
            <person name="Mortensen U.H."/>
            <person name="Thrane U."/>
        </authorList>
    </citation>
    <scope>NUCLEOTIDE SEQUENCE [LARGE SCALE GENOMIC DNA]</scope>
    <source>
        <strain evidence="2 3">IBT 11181</strain>
    </source>
</reference>
<dbReference type="GeneID" id="31006510"/>